<dbReference type="InterPro" id="IPR035979">
    <property type="entry name" value="RBD_domain_sf"/>
</dbReference>
<dbReference type="PANTHER" id="PTHR10352">
    <property type="entry name" value="EUKARYOTIC TRANSLATION INITIATION FACTOR 3 SUBUNIT G"/>
    <property type="match status" value="1"/>
</dbReference>
<feature type="region of interest" description="Disordered" evidence="3">
    <location>
        <begin position="282"/>
        <end position="328"/>
    </location>
</feature>
<feature type="compositionally biased region" description="Basic and acidic residues" evidence="3">
    <location>
        <begin position="286"/>
        <end position="316"/>
    </location>
</feature>
<dbReference type="Pfam" id="PF00076">
    <property type="entry name" value="RRM_1"/>
    <property type="match status" value="1"/>
</dbReference>
<keyword evidence="4" id="KW-1133">Transmembrane helix</keyword>
<dbReference type="SMART" id="SM00360">
    <property type="entry name" value="RRM"/>
    <property type="match status" value="1"/>
</dbReference>
<feature type="region of interest" description="Disordered" evidence="3">
    <location>
        <begin position="57"/>
        <end position="86"/>
    </location>
</feature>
<keyword evidence="4" id="KW-0812">Transmembrane</keyword>
<feature type="compositionally biased region" description="Acidic residues" evidence="3">
    <location>
        <begin position="58"/>
        <end position="84"/>
    </location>
</feature>
<evidence type="ECO:0000313" key="7">
    <source>
        <dbReference type="Proteomes" id="UP000649617"/>
    </source>
</evidence>
<keyword evidence="7" id="KW-1185">Reference proteome</keyword>
<evidence type="ECO:0000256" key="2">
    <source>
        <dbReference type="PROSITE-ProRule" id="PRU00176"/>
    </source>
</evidence>
<feature type="region of interest" description="Disordered" evidence="3">
    <location>
        <begin position="171"/>
        <end position="209"/>
    </location>
</feature>
<name>A0A812S2D2_SYMPI</name>
<dbReference type="CDD" id="cd00590">
    <property type="entry name" value="RRM_SF"/>
    <property type="match status" value="1"/>
</dbReference>
<keyword evidence="4" id="KW-0472">Membrane</keyword>
<evidence type="ECO:0000256" key="4">
    <source>
        <dbReference type="SAM" id="Phobius"/>
    </source>
</evidence>
<evidence type="ECO:0000256" key="1">
    <source>
        <dbReference type="ARBA" id="ARBA00022884"/>
    </source>
</evidence>
<evidence type="ECO:0000256" key="3">
    <source>
        <dbReference type="SAM" id="MobiDB-lite"/>
    </source>
</evidence>
<dbReference type="GO" id="GO:0003723">
    <property type="term" value="F:RNA binding"/>
    <property type="evidence" value="ECO:0007669"/>
    <property type="project" value="UniProtKB-UniRule"/>
</dbReference>
<feature type="transmembrane region" description="Helical" evidence="4">
    <location>
        <begin position="21"/>
        <end position="48"/>
    </location>
</feature>
<dbReference type="OrthoDB" id="444017at2759"/>
<dbReference type="InterPro" id="IPR000504">
    <property type="entry name" value="RRM_dom"/>
</dbReference>
<dbReference type="Proteomes" id="UP000649617">
    <property type="component" value="Unassembled WGS sequence"/>
</dbReference>
<feature type="domain" description="RRM" evidence="5">
    <location>
        <begin position="208"/>
        <end position="283"/>
    </location>
</feature>
<proteinExistence type="predicted"/>
<gene>
    <name evidence="6" type="primary">mrd1</name>
    <name evidence="6" type="ORF">SPIL2461_LOCUS11319</name>
</gene>
<reference evidence="6" key="1">
    <citation type="submission" date="2021-02" db="EMBL/GenBank/DDBJ databases">
        <authorList>
            <person name="Dougan E. K."/>
            <person name="Rhodes N."/>
            <person name="Thang M."/>
            <person name="Chan C."/>
        </authorList>
    </citation>
    <scope>NUCLEOTIDE SEQUENCE</scope>
</reference>
<dbReference type="SUPFAM" id="SSF54928">
    <property type="entry name" value="RNA-binding domain, RBD"/>
    <property type="match status" value="1"/>
</dbReference>
<sequence>MAQETPWFKMLGSGQARSWAMVILGMLVLLRLRLILFAAALPLVVYWFEVHVPRAEDEAAEEDAEPDEPEGSAQEEEDKEESQEIYDHDFWSDKVKSNSRDLGFSWEGRDELDDLLDGDSHPKGQREVKESRDTLDFDFGLGGDSKDKDLKDFGDFGLGLEKDFGLDREPDFDFGSFGNGHRGKGKEPRDGKDSHKGKSKEPREADPKQVFIANIGEANEDELRNFFEAAGEVERLKVLRNPDGGSKGIGFVTFRTEEQAQKALSFHNRAFEDGHIVVRLAHGGKGKGDREKGDKGEGRDGRGDFNRDRDGRDRGKGRGRGGGGKGKLPMANVEELLESALASQDGPLKVSDFDFTAKKFVAELHNRDRADGGSRFQEASSIEHAWCDFVCKVRPQFVNVSLEACPCLPASLDMFKACSLL</sequence>
<accession>A0A812S2D2</accession>
<dbReference type="EMBL" id="CAJNIZ010022179">
    <property type="protein sequence ID" value="CAE7458553.1"/>
    <property type="molecule type" value="Genomic_DNA"/>
</dbReference>
<feature type="compositionally biased region" description="Basic and acidic residues" evidence="3">
    <location>
        <begin position="118"/>
        <end position="135"/>
    </location>
</feature>
<comment type="caution">
    <text evidence="6">The sequence shown here is derived from an EMBL/GenBank/DDBJ whole genome shotgun (WGS) entry which is preliminary data.</text>
</comment>
<feature type="region of interest" description="Disordered" evidence="3">
    <location>
        <begin position="113"/>
        <end position="140"/>
    </location>
</feature>
<evidence type="ECO:0000313" key="6">
    <source>
        <dbReference type="EMBL" id="CAE7458553.1"/>
    </source>
</evidence>
<keyword evidence="1 2" id="KW-0694">RNA-binding</keyword>
<organism evidence="6 7">
    <name type="scientific">Symbiodinium pilosum</name>
    <name type="common">Dinoflagellate</name>
    <dbReference type="NCBI Taxonomy" id="2952"/>
    <lineage>
        <taxon>Eukaryota</taxon>
        <taxon>Sar</taxon>
        <taxon>Alveolata</taxon>
        <taxon>Dinophyceae</taxon>
        <taxon>Suessiales</taxon>
        <taxon>Symbiodiniaceae</taxon>
        <taxon>Symbiodinium</taxon>
    </lineage>
</organism>
<feature type="compositionally biased region" description="Basic and acidic residues" evidence="3">
    <location>
        <begin position="185"/>
        <end position="207"/>
    </location>
</feature>
<dbReference type="Gene3D" id="3.30.70.330">
    <property type="match status" value="1"/>
</dbReference>
<protein>
    <submittedName>
        <fullName evidence="6">Mrd1 protein</fullName>
    </submittedName>
</protein>
<dbReference type="AlphaFoldDB" id="A0A812S2D2"/>
<evidence type="ECO:0000259" key="5">
    <source>
        <dbReference type="PROSITE" id="PS50102"/>
    </source>
</evidence>
<dbReference type="PROSITE" id="PS50102">
    <property type="entry name" value="RRM"/>
    <property type="match status" value="1"/>
</dbReference>
<dbReference type="InterPro" id="IPR012677">
    <property type="entry name" value="Nucleotide-bd_a/b_plait_sf"/>
</dbReference>